<evidence type="ECO:0000313" key="3">
    <source>
        <dbReference type="Proteomes" id="UP000018936"/>
    </source>
</evidence>
<evidence type="ECO:0000313" key="2">
    <source>
        <dbReference type="EMBL" id="ETE56026.1"/>
    </source>
</evidence>
<feature type="compositionally biased region" description="Basic residues" evidence="1">
    <location>
        <begin position="47"/>
        <end position="67"/>
    </location>
</feature>
<evidence type="ECO:0000256" key="1">
    <source>
        <dbReference type="SAM" id="MobiDB-lite"/>
    </source>
</evidence>
<proteinExistence type="predicted"/>
<feature type="non-terminal residue" evidence="2">
    <location>
        <position position="1"/>
    </location>
</feature>
<name>V8N2D0_OPHHA</name>
<feature type="compositionally biased region" description="Basic and acidic residues" evidence="1">
    <location>
        <begin position="68"/>
        <end position="88"/>
    </location>
</feature>
<organism evidence="2 3">
    <name type="scientific">Ophiophagus hannah</name>
    <name type="common">King cobra</name>
    <name type="synonym">Naja hannah</name>
    <dbReference type="NCBI Taxonomy" id="8665"/>
    <lineage>
        <taxon>Eukaryota</taxon>
        <taxon>Metazoa</taxon>
        <taxon>Chordata</taxon>
        <taxon>Craniata</taxon>
        <taxon>Vertebrata</taxon>
        <taxon>Euteleostomi</taxon>
        <taxon>Lepidosauria</taxon>
        <taxon>Squamata</taxon>
        <taxon>Bifurcata</taxon>
        <taxon>Unidentata</taxon>
        <taxon>Episquamata</taxon>
        <taxon>Toxicofera</taxon>
        <taxon>Serpentes</taxon>
        <taxon>Colubroidea</taxon>
        <taxon>Elapidae</taxon>
        <taxon>Elapinae</taxon>
        <taxon>Ophiophagus</taxon>
    </lineage>
</organism>
<accession>V8N2D0</accession>
<dbReference type="AlphaFoldDB" id="V8N2D0"/>
<keyword evidence="3" id="KW-1185">Reference proteome</keyword>
<reference evidence="2 3" key="1">
    <citation type="journal article" date="2013" name="Proc. Natl. Acad. Sci. U.S.A.">
        <title>The king cobra genome reveals dynamic gene evolution and adaptation in the snake venom system.</title>
        <authorList>
            <person name="Vonk F.J."/>
            <person name="Casewell N.R."/>
            <person name="Henkel C.V."/>
            <person name="Heimberg A.M."/>
            <person name="Jansen H.J."/>
            <person name="McCleary R.J."/>
            <person name="Kerkkamp H.M."/>
            <person name="Vos R.A."/>
            <person name="Guerreiro I."/>
            <person name="Calvete J.J."/>
            <person name="Wuster W."/>
            <person name="Woods A.E."/>
            <person name="Logan J.M."/>
            <person name="Harrison R.A."/>
            <person name="Castoe T.A."/>
            <person name="de Koning A.P."/>
            <person name="Pollock D.D."/>
            <person name="Yandell M."/>
            <person name="Calderon D."/>
            <person name="Renjifo C."/>
            <person name="Currier R.B."/>
            <person name="Salgado D."/>
            <person name="Pla D."/>
            <person name="Sanz L."/>
            <person name="Hyder A.S."/>
            <person name="Ribeiro J.M."/>
            <person name="Arntzen J.W."/>
            <person name="van den Thillart G.E."/>
            <person name="Boetzer M."/>
            <person name="Pirovano W."/>
            <person name="Dirks R.P."/>
            <person name="Spaink H.P."/>
            <person name="Duboule D."/>
            <person name="McGlinn E."/>
            <person name="Kini R.M."/>
            <person name="Richardson M.K."/>
        </authorList>
    </citation>
    <scope>NUCLEOTIDE SEQUENCE</scope>
    <source>
        <tissue evidence="2">Blood</tissue>
    </source>
</reference>
<dbReference type="EMBL" id="AZIM01050192">
    <property type="protein sequence ID" value="ETE56026.1"/>
    <property type="molecule type" value="Genomic_DNA"/>
</dbReference>
<feature type="compositionally biased region" description="Basic and acidic residues" evidence="1">
    <location>
        <begin position="33"/>
        <end position="46"/>
    </location>
</feature>
<feature type="region of interest" description="Disordered" evidence="1">
    <location>
        <begin position="1"/>
        <end position="111"/>
    </location>
</feature>
<gene>
    <name evidence="2" type="ORF">L345_18264</name>
</gene>
<protein>
    <submittedName>
        <fullName evidence="2">Uncharacterized protein</fullName>
    </submittedName>
</protein>
<sequence>ERKKGGREEGKKERKKERREEGKEKERKRRKEGKKEQKEGRKEGKKERRGRGRKERKKGGRKGRRKKEKEGRKERKKEQKEGRKEGKKERKKEKKTCSINQNRTGRDPGGLLVQPPAQAGDLRPFQTSDCPVMERPQLLVASCSTVSIHYSLAGLRVLWKISGPLPLLWGSPSNPGRLLLCPPVVLPFMKLDLPNSCTPFFEMQPLADSGGGCVSRCPGGIS</sequence>
<dbReference type="Proteomes" id="UP000018936">
    <property type="component" value="Unassembled WGS sequence"/>
</dbReference>
<feature type="compositionally biased region" description="Basic and acidic residues" evidence="1">
    <location>
        <begin position="1"/>
        <end position="25"/>
    </location>
</feature>
<comment type="caution">
    <text evidence="2">The sequence shown here is derived from an EMBL/GenBank/DDBJ whole genome shotgun (WGS) entry which is preliminary data.</text>
</comment>